<dbReference type="Proteomes" id="UP000639772">
    <property type="component" value="Unassembled WGS sequence"/>
</dbReference>
<dbReference type="AlphaFoldDB" id="A0A835QH31"/>
<dbReference type="OrthoDB" id="1423673at2759"/>
<accession>A0A835QH31</accession>
<sequence length="214" mass="22110">MSSFSVPSWPLGGGFAKGSIDLGGLEVRRVSSFAKVWSAGGGQPSCCRPHSRRLLPLGSVALATADTTFARALVVRSVSDEGGDVLAAPTDFTSSGRPPMEAATSGSPVAPSGYHAVGYVVTPSADKPSLESLRCVREDLTEQCEESKSELWSTTVPRPITVRSLVPSVRGPRAAGLPPGTFVVRTSSSGGPSVVRCLKNKGANLAAAMRTSPK</sequence>
<comment type="caution">
    <text evidence="2">The sequence shown here is derived from an EMBL/GenBank/DDBJ whole genome shotgun (WGS) entry which is preliminary data.</text>
</comment>
<name>A0A835QH31_VANPL</name>
<evidence type="ECO:0000313" key="2">
    <source>
        <dbReference type="EMBL" id="KAG0472414.1"/>
    </source>
</evidence>
<dbReference type="EMBL" id="JADCNM010000008">
    <property type="protein sequence ID" value="KAG0472414.1"/>
    <property type="molecule type" value="Genomic_DNA"/>
</dbReference>
<dbReference type="PANTHER" id="PTHR48152:SF3">
    <property type="entry name" value="DUF946 FAMILY PROTEIN (DUF946)"/>
    <property type="match status" value="1"/>
</dbReference>
<dbReference type="InterPro" id="IPR009291">
    <property type="entry name" value="Vps62"/>
</dbReference>
<evidence type="ECO:0000256" key="1">
    <source>
        <dbReference type="SAM" id="MobiDB-lite"/>
    </source>
</evidence>
<reference evidence="2 3" key="1">
    <citation type="journal article" date="2020" name="Nat. Food">
        <title>A phased Vanilla planifolia genome enables genetic improvement of flavour and production.</title>
        <authorList>
            <person name="Hasing T."/>
            <person name="Tang H."/>
            <person name="Brym M."/>
            <person name="Khazi F."/>
            <person name="Huang T."/>
            <person name="Chambers A.H."/>
        </authorList>
    </citation>
    <scope>NUCLEOTIDE SEQUENCE [LARGE SCALE GENOMIC DNA]</scope>
    <source>
        <tissue evidence="2">Leaf</tissue>
    </source>
</reference>
<dbReference type="PANTHER" id="PTHR48152">
    <property type="entry name" value="F1C9.34 PROTEIN"/>
    <property type="match status" value="1"/>
</dbReference>
<evidence type="ECO:0000313" key="3">
    <source>
        <dbReference type="Proteomes" id="UP000639772"/>
    </source>
</evidence>
<feature type="region of interest" description="Disordered" evidence="1">
    <location>
        <begin position="89"/>
        <end position="108"/>
    </location>
</feature>
<dbReference type="Pfam" id="PF06101">
    <property type="entry name" value="Vps62"/>
    <property type="match status" value="1"/>
</dbReference>
<gene>
    <name evidence="2" type="ORF">HPP92_016960</name>
</gene>
<proteinExistence type="predicted"/>
<protein>
    <submittedName>
        <fullName evidence="2">Uncharacterized protein</fullName>
    </submittedName>
</protein>
<organism evidence="2 3">
    <name type="scientific">Vanilla planifolia</name>
    <name type="common">Vanilla</name>
    <dbReference type="NCBI Taxonomy" id="51239"/>
    <lineage>
        <taxon>Eukaryota</taxon>
        <taxon>Viridiplantae</taxon>
        <taxon>Streptophyta</taxon>
        <taxon>Embryophyta</taxon>
        <taxon>Tracheophyta</taxon>
        <taxon>Spermatophyta</taxon>
        <taxon>Magnoliopsida</taxon>
        <taxon>Liliopsida</taxon>
        <taxon>Asparagales</taxon>
        <taxon>Orchidaceae</taxon>
        <taxon>Vanilloideae</taxon>
        <taxon>Vanilleae</taxon>
        <taxon>Vanilla</taxon>
    </lineage>
</organism>